<feature type="transmembrane region" description="Helical" evidence="2">
    <location>
        <begin position="12"/>
        <end position="33"/>
    </location>
</feature>
<sequence length="1141" mass="122157">MVRQTATVITFELLGGILLLAVSAIVILAFMLAQGPVELNIFKGDVERALEEARDGRDVEIENLTLQWSPTDRRVIVSANNLSLADDDGNIAAKASQALITLDAGSLFFGRTEVLRVELRDGWVDVRNVTPTLWTFAGEPLPEFEARQLPQTADGWLELLNRVLGDVLVGVELTRREGTLEAASFETMDLRFHAADNSLIGEMSDATGALERNQDGLRVALAGSGTGLGLPGDLDATLNVPVDYSSLSLEVEVFDWSVGDLAVRLGILGDRISGFPADIGLVVNYQASDGISEVQLNASAEAGEIVVTGRPQSVDALSFETVYRPDSDELTISELDIQSKRLTGTWSGTIGQPTSESSISSFNLQSDETKVDLVPYFPDAWDLSDITVEGDINFVDHTATFERFSFTSQDATVEGVADFQSRASSDEGQLPFAIQLNAEMTGMLDKSEALRFWPETLSPSARKFTRDKIESVRATAASVDLDLKPDSITDGRLRDEDIEVRFFVEDATVRFLDAFPPVTKGIGSARLTGNGFSVQLNSGEYGGWPLSEGSVTIPRFDSREDRLRVYAKGAGPVVDAMRNLVNSGIMGEDGNDFDPERFSGDASMTFELFMPLRNRVKSEDINIKLTGTVTDGGLTDALPGLDLVGGQVDVLLSENRLVLTGFGDLGPAPVQFTWRDDLDDDGAPANLSASSFISPDFLNRFGIVGRAYISGDIPVELQALVTASGVRKLDISFDLQSARVDVSELGWIKSSGEPARATLSYGEGAQITDSTLQFRSADARFDGDLRLSSGGQLQNLNVREAYLKDFIDVSGEITREADDSFSSKLSGAFLDASAFFGDFGAVGGSGFSIPVKLDASIETLRLRNMLELNDATLAFESTRAGVKEVVARGNIGSSTDSSVVAAYVGPTASSAARLRLQSDDAGFLMSALLGDQFMSGGSMTLNGQMARGEVPATLRLELENVRMQNAPLLTQILSLASLRGLSDTLSGEGILFTDVTVPVTLAGDRLIFDGATANGPALGLTLNGWIGQTNDEIRVSGVLVPSFGMNSMLNAVPIIGDLFVGRDGEGIFSLTYSIRGTLDRAQVVVNPLSAVTPGILRRIFENPADTTIPDSLPIDPNRTPPAPPMPDAEFIPSAPGSTPNN</sequence>
<keyword evidence="2" id="KW-0472">Membrane</keyword>
<keyword evidence="2" id="KW-1133">Transmembrane helix</keyword>
<keyword evidence="5" id="KW-1185">Reference proteome</keyword>
<feature type="domain" description="YhdP central" evidence="3">
    <location>
        <begin position="361"/>
        <end position="799"/>
    </location>
</feature>
<proteinExistence type="predicted"/>
<evidence type="ECO:0000313" key="4">
    <source>
        <dbReference type="EMBL" id="RIJ28210.1"/>
    </source>
</evidence>
<evidence type="ECO:0000256" key="2">
    <source>
        <dbReference type="SAM" id="Phobius"/>
    </source>
</evidence>
<dbReference type="RefSeq" id="WP_119376745.1">
    <property type="nucleotide sequence ID" value="NZ_QWFX01000013.1"/>
</dbReference>
<comment type="caution">
    <text evidence="4">The sequence shown here is derived from an EMBL/GenBank/DDBJ whole genome shotgun (WGS) entry which is preliminary data.</text>
</comment>
<keyword evidence="2" id="KW-0812">Transmembrane</keyword>
<dbReference type="Pfam" id="PF13116">
    <property type="entry name" value="YhdP"/>
    <property type="match status" value="1"/>
</dbReference>
<dbReference type="OrthoDB" id="7161641at2"/>
<name>A0A399R9V3_9PROT</name>
<evidence type="ECO:0000313" key="5">
    <source>
        <dbReference type="Proteomes" id="UP000266385"/>
    </source>
</evidence>
<dbReference type="EMBL" id="QWFX01000013">
    <property type="protein sequence ID" value="RIJ28210.1"/>
    <property type="molecule type" value="Genomic_DNA"/>
</dbReference>
<accession>A0A399R9V3</accession>
<protein>
    <recommendedName>
        <fullName evidence="3">YhdP central domain-containing protein</fullName>
    </recommendedName>
</protein>
<evidence type="ECO:0000259" key="3">
    <source>
        <dbReference type="Pfam" id="PF13116"/>
    </source>
</evidence>
<dbReference type="InterPro" id="IPR025263">
    <property type="entry name" value="YhdP_central"/>
</dbReference>
<evidence type="ECO:0000256" key="1">
    <source>
        <dbReference type="SAM" id="MobiDB-lite"/>
    </source>
</evidence>
<organism evidence="4 5">
    <name type="scientific">Henriciella mobilis</name>
    <dbReference type="NCBI Taxonomy" id="2305467"/>
    <lineage>
        <taxon>Bacteria</taxon>
        <taxon>Pseudomonadati</taxon>
        <taxon>Pseudomonadota</taxon>
        <taxon>Alphaproteobacteria</taxon>
        <taxon>Hyphomonadales</taxon>
        <taxon>Hyphomonadaceae</taxon>
        <taxon>Henriciella</taxon>
    </lineage>
</organism>
<dbReference type="Proteomes" id="UP000266385">
    <property type="component" value="Unassembled WGS sequence"/>
</dbReference>
<dbReference type="AlphaFoldDB" id="A0A399R9V3"/>
<feature type="region of interest" description="Disordered" evidence="1">
    <location>
        <begin position="1106"/>
        <end position="1141"/>
    </location>
</feature>
<reference evidence="4 5" key="1">
    <citation type="submission" date="2018-08" db="EMBL/GenBank/DDBJ databases">
        <title>Henriciella mobilis sp. nov., isolated from seawater.</title>
        <authorList>
            <person name="Cheng H."/>
            <person name="Wu Y.-H."/>
            <person name="Xu X.-W."/>
            <person name="Guo L.-L."/>
        </authorList>
    </citation>
    <scope>NUCLEOTIDE SEQUENCE [LARGE SCALE GENOMIC DNA]</scope>
    <source>
        <strain evidence="4 5">JN25</strain>
    </source>
</reference>
<gene>
    <name evidence="4" type="ORF">D1223_12450</name>
</gene>